<gene>
    <name evidence="2" type="ORF">BU16DRAFT_581344</name>
</gene>
<keyword evidence="3" id="KW-1185">Reference proteome</keyword>
<sequence length="226" mass="24848">MLPKTDRDPGLEEEHNKTTLGEASEGLDAGDKSNCLDPTDEFDDLESGYEADDDLEPEVNMEADHLNPKALFSSTPTTPSSVYSTLLSPPVPSSISLQTYPPPPPPQPFISRKRHHPHHVPPHTRTPRHPPSALPHSHPVLASASVPSRARHTKTNKVTLGTHTRTLGARAGVWKPDQRRAPLAAVAGPFRKSGSRERREYGMEEVGLGSALYCRREVWRAERSDG</sequence>
<evidence type="ECO:0000313" key="2">
    <source>
        <dbReference type="EMBL" id="KAF2495879.1"/>
    </source>
</evidence>
<organism evidence="2 3">
    <name type="scientific">Lophium mytilinum</name>
    <dbReference type="NCBI Taxonomy" id="390894"/>
    <lineage>
        <taxon>Eukaryota</taxon>
        <taxon>Fungi</taxon>
        <taxon>Dikarya</taxon>
        <taxon>Ascomycota</taxon>
        <taxon>Pezizomycotina</taxon>
        <taxon>Dothideomycetes</taxon>
        <taxon>Pleosporomycetidae</taxon>
        <taxon>Mytilinidiales</taxon>
        <taxon>Mytilinidiaceae</taxon>
        <taxon>Lophium</taxon>
    </lineage>
</organism>
<dbReference type="Proteomes" id="UP000799750">
    <property type="component" value="Unassembled WGS sequence"/>
</dbReference>
<feature type="compositionally biased region" description="Low complexity" evidence="1">
    <location>
        <begin position="71"/>
        <end position="97"/>
    </location>
</feature>
<feature type="compositionally biased region" description="Acidic residues" evidence="1">
    <location>
        <begin position="38"/>
        <end position="61"/>
    </location>
</feature>
<feature type="compositionally biased region" description="Basic and acidic residues" evidence="1">
    <location>
        <begin position="1"/>
        <end position="17"/>
    </location>
</feature>
<dbReference type="AlphaFoldDB" id="A0A6A6QUM8"/>
<reference evidence="2" key="1">
    <citation type="journal article" date="2020" name="Stud. Mycol.">
        <title>101 Dothideomycetes genomes: a test case for predicting lifestyles and emergence of pathogens.</title>
        <authorList>
            <person name="Haridas S."/>
            <person name="Albert R."/>
            <person name="Binder M."/>
            <person name="Bloem J."/>
            <person name="Labutti K."/>
            <person name="Salamov A."/>
            <person name="Andreopoulos B."/>
            <person name="Baker S."/>
            <person name="Barry K."/>
            <person name="Bills G."/>
            <person name="Bluhm B."/>
            <person name="Cannon C."/>
            <person name="Castanera R."/>
            <person name="Culley D."/>
            <person name="Daum C."/>
            <person name="Ezra D."/>
            <person name="Gonzalez J."/>
            <person name="Henrissat B."/>
            <person name="Kuo A."/>
            <person name="Liang C."/>
            <person name="Lipzen A."/>
            <person name="Lutzoni F."/>
            <person name="Magnuson J."/>
            <person name="Mondo S."/>
            <person name="Nolan M."/>
            <person name="Ohm R."/>
            <person name="Pangilinan J."/>
            <person name="Park H.-J."/>
            <person name="Ramirez L."/>
            <person name="Alfaro M."/>
            <person name="Sun H."/>
            <person name="Tritt A."/>
            <person name="Yoshinaga Y."/>
            <person name="Zwiers L.-H."/>
            <person name="Turgeon B."/>
            <person name="Goodwin S."/>
            <person name="Spatafora J."/>
            <person name="Crous P."/>
            <person name="Grigoriev I."/>
        </authorList>
    </citation>
    <scope>NUCLEOTIDE SEQUENCE</scope>
    <source>
        <strain evidence="2">CBS 269.34</strain>
    </source>
</reference>
<dbReference type="EMBL" id="MU004188">
    <property type="protein sequence ID" value="KAF2495879.1"/>
    <property type="molecule type" value="Genomic_DNA"/>
</dbReference>
<feature type="compositionally biased region" description="Basic residues" evidence="1">
    <location>
        <begin position="111"/>
        <end position="128"/>
    </location>
</feature>
<name>A0A6A6QUM8_9PEZI</name>
<evidence type="ECO:0000256" key="1">
    <source>
        <dbReference type="SAM" id="MobiDB-lite"/>
    </source>
</evidence>
<protein>
    <submittedName>
        <fullName evidence="2">Uncharacterized protein</fullName>
    </submittedName>
</protein>
<evidence type="ECO:0000313" key="3">
    <source>
        <dbReference type="Proteomes" id="UP000799750"/>
    </source>
</evidence>
<accession>A0A6A6QUM8</accession>
<feature type="region of interest" description="Disordered" evidence="1">
    <location>
        <begin position="1"/>
        <end position="200"/>
    </location>
</feature>
<proteinExistence type="predicted"/>
<feature type="compositionally biased region" description="Polar residues" evidence="1">
    <location>
        <begin position="156"/>
        <end position="165"/>
    </location>
</feature>